<dbReference type="Gene3D" id="3.20.20.140">
    <property type="entry name" value="Metal-dependent hydrolases"/>
    <property type="match status" value="1"/>
</dbReference>
<name>A0A3D9VIW5_THECX</name>
<dbReference type="PANTHER" id="PTHR43569">
    <property type="entry name" value="AMIDOHYDROLASE"/>
    <property type="match status" value="1"/>
</dbReference>
<protein>
    <submittedName>
        <fullName evidence="3">Putative TIM-barrel fold metal-dependent hydrolase</fullName>
    </submittedName>
</protein>
<keyword evidence="4" id="KW-1185">Reference proteome</keyword>
<evidence type="ECO:0000313" key="4">
    <source>
        <dbReference type="Proteomes" id="UP000256485"/>
    </source>
</evidence>
<comment type="similarity">
    <text evidence="1">Belongs to the metallo-dependent hydrolases superfamily.</text>
</comment>
<dbReference type="EMBL" id="QTUC01000001">
    <property type="protein sequence ID" value="REF37261.1"/>
    <property type="molecule type" value="Genomic_DNA"/>
</dbReference>
<dbReference type="InterPro" id="IPR052350">
    <property type="entry name" value="Metallo-dep_Lactonases"/>
</dbReference>
<evidence type="ECO:0000256" key="1">
    <source>
        <dbReference type="ARBA" id="ARBA00038310"/>
    </source>
</evidence>
<dbReference type="OrthoDB" id="5450317at2"/>
<reference evidence="3 4" key="1">
    <citation type="submission" date="2018-08" db="EMBL/GenBank/DDBJ databases">
        <title>Sequencing the genomes of 1000 actinobacteria strains.</title>
        <authorList>
            <person name="Klenk H.-P."/>
        </authorList>
    </citation>
    <scope>NUCLEOTIDE SEQUENCE [LARGE SCALE GENOMIC DNA]</scope>
    <source>
        <strain evidence="3 4">DSM 22891</strain>
    </source>
</reference>
<dbReference type="Pfam" id="PF04909">
    <property type="entry name" value="Amidohydro_2"/>
    <property type="match status" value="1"/>
</dbReference>
<organism evidence="3 4">
    <name type="scientific">Thermasporomyces composti</name>
    <dbReference type="NCBI Taxonomy" id="696763"/>
    <lineage>
        <taxon>Bacteria</taxon>
        <taxon>Bacillati</taxon>
        <taxon>Actinomycetota</taxon>
        <taxon>Actinomycetes</taxon>
        <taxon>Propionibacteriales</taxon>
        <taxon>Nocardioidaceae</taxon>
        <taxon>Thermasporomyces</taxon>
    </lineage>
</organism>
<proteinExistence type="inferred from homology"/>
<comment type="caution">
    <text evidence="3">The sequence shown here is derived from an EMBL/GenBank/DDBJ whole genome shotgun (WGS) entry which is preliminary data.</text>
</comment>
<dbReference type="AlphaFoldDB" id="A0A3D9VIW5"/>
<sequence>MIADSHCHAWRVWPYQPPVPDPTGHGSVDLLLYEMDRHGVERAAVVCARIGDNDDNNEYVAKAAARHPDRLAVLADVDCFWRPEYHTPGAAARLRATAERLEIAGFTHYVHDDNDGWFRTDEALELFATAAELNLVASLAVSPRWHADLRDVARRFPTLPILVHHLGLARPGSPPFEDDLAEVLASAAVPTIGLKVSGFHYLATRPWDFPFAEGREVFRRLYEAYGAHRLCWGSDFPAARPHVTYTQSLEVVRAYCDFLPAEDLDLILGGTLTRILDTRRPAPPADG</sequence>
<feature type="domain" description="Amidohydrolase-related" evidence="2">
    <location>
        <begin position="4"/>
        <end position="275"/>
    </location>
</feature>
<dbReference type="RefSeq" id="WP_115850747.1">
    <property type="nucleotide sequence ID" value="NZ_QTUC01000001.1"/>
</dbReference>
<keyword evidence="3" id="KW-0378">Hydrolase</keyword>
<evidence type="ECO:0000313" key="3">
    <source>
        <dbReference type="EMBL" id="REF37261.1"/>
    </source>
</evidence>
<accession>A0A3D9VIW5</accession>
<dbReference type="Proteomes" id="UP000256485">
    <property type="component" value="Unassembled WGS sequence"/>
</dbReference>
<dbReference type="SUPFAM" id="SSF51556">
    <property type="entry name" value="Metallo-dependent hydrolases"/>
    <property type="match status" value="1"/>
</dbReference>
<dbReference type="GO" id="GO:0016787">
    <property type="term" value="F:hydrolase activity"/>
    <property type="evidence" value="ECO:0007669"/>
    <property type="project" value="UniProtKB-KW"/>
</dbReference>
<evidence type="ECO:0000259" key="2">
    <source>
        <dbReference type="Pfam" id="PF04909"/>
    </source>
</evidence>
<dbReference type="InterPro" id="IPR032466">
    <property type="entry name" value="Metal_Hydrolase"/>
</dbReference>
<dbReference type="PANTHER" id="PTHR43569:SF2">
    <property type="entry name" value="AMIDOHYDROLASE-RELATED DOMAIN-CONTAINING PROTEIN"/>
    <property type="match status" value="1"/>
</dbReference>
<dbReference type="InterPro" id="IPR006680">
    <property type="entry name" value="Amidohydro-rel"/>
</dbReference>
<gene>
    <name evidence="3" type="ORF">DFJ64_2702</name>
</gene>